<dbReference type="GO" id="GO:0006825">
    <property type="term" value="P:copper ion transport"/>
    <property type="evidence" value="ECO:0007669"/>
    <property type="project" value="UniProtKB-KW"/>
</dbReference>
<dbReference type="Gene3D" id="3.30.70.100">
    <property type="match status" value="2"/>
</dbReference>
<keyword evidence="2" id="KW-0187">Copper transport</keyword>
<feature type="domain" description="HMA" evidence="4">
    <location>
        <begin position="5"/>
        <end position="70"/>
    </location>
</feature>
<dbReference type="Pfam" id="PF00403">
    <property type="entry name" value="HMA"/>
    <property type="match status" value="2"/>
</dbReference>
<dbReference type="InterPro" id="IPR006121">
    <property type="entry name" value="HMA_dom"/>
</dbReference>
<evidence type="ECO:0000256" key="2">
    <source>
        <dbReference type="ARBA" id="ARBA00022796"/>
    </source>
</evidence>
<dbReference type="NCBIfam" id="TIGR00003">
    <property type="entry name" value="copper ion binding protein"/>
    <property type="match status" value="2"/>
</dbReference>
<organism evidence="5 6">
    <name type="scientific">Galendromus occidentalis</name>
    <name type="common">western predatory mite</name>
    <dbReference type="NCBI Taxonomy" id="34638"/>
    <lineage>
        <taxon>Eukaryota</taxon>
        <taxon>Metazoa</taxon>
        <taxon>Ecdysozoa</taxon>
        <taxon>Arthropoda</taxon>
        <taxon>Chelicerata</taxon>
        <taxon>Arachnida</taxon>
        <taxon>Acari</taxon>
        <taxon>Parasitiformes</taxon>
        <taxon>Mesostigmata</taxon>
        <taxon>Gamasina</taxon>
        <taxon>Phytoseioidea</taxon>
        <taxon>Phytoseiidae</taxon>
        <taxon>Typhlodrominae</taxon>
        <taxon>Galendromus</taxon>
    </lineage>
</organism>
<evidence type="ECO:0000313" key="6">
    <source>
        <dbReference type="RefSeq" id="XP_028966327.1"/>
    </source>
</evidence>
<protein>
    <submittedName>
        <fullName evidence="6">Copper-transporting ATPase 2-like</fullName>
    </submittedName>
</protein>
<keyword evidence="3" id="KW-0186">Copper</keyword>
<dbReference type="SUPFAM" id="SSF55008">
    <property type="entry name" value="HMA, heavy metal-associated domain"/>
    <property type="match status" value="2"/>
</dbReference>
<evidence type="ECO:0000259" key="4">
    <source>
        <dbReference type="PROSITE" id="PS50846"/>
    </source>
</evidence>
<proteinExistence type="predicted"/>
<dbReference type="InterPro" id="IPR017969">
    <property type="entry name" value="Heavy-metal-associated_CS"/>
</dbReference>
<dbReference type="FunFam" id="3.30.70.100:FF:000001">
    <property type="entry name" value="ATPase copper transporting beta"/>
    <property type="match status" value="2"/>
</dbReference>
<reference evidence="6" key="1">
    <citation type="submission" date="2025-08" db="UniProtKB">
        <authorList>
            <consortium name="RefSeq"/>
        </authorList>
    </citation>
    <scope>IDENTIFICATION</scope>
</reference>
<dbReference type="InterPro" id="IPR006122">
    <property type="entry name" value="HMA_Cu_ion-bd"/>
</dbReference>
<name>A0AAJ7SEJ1_9ACAR</name>
<dbReference type="KEGG" id="goe:114827997"/>
<dbReference type="PROSITE" id="PS01047">
    <property type="entry name" value="HMA_1"/>
    <property type="match status" value="2"/>
</dbReference>
<dbReference type="PROSITE" id="PS50846">
    <property type="entry name" value="HMA_2"/>
    <property type="match status" value="2"/>
</dbReference>
<dbReference type="Proteomes" id="UP000694867">
    <property type="component" value="Unplaced"/>
</dbReference>
<dbReference type="RefSeq" id="XP_028966327.1">
    <property type="nucleotide sequence ID" value="XM_029110494.1"/>
</dbReference>
<feature type="domain" description="HMA" evidence="4">
    <location>
        <begin position="74"/>
        <end position="140"/>
    </location>
</feature>
<sequence>MEPTVEHTLSVLGMTCKSCVNSIQLTIGERSDVKSVKVALDEAKAYVSAPASVSPAVLAAAIDDMGFEAAYLHTTTSIRIDGMTCQSCVLNIQNTLTPVEGIIEIEISLEEAKGTFKFDAKSISVQQIVEHIDDMGFIPKWPYEEDVDKDFDQIAKRHASALDEVDAILSGSDPDGWVTNSEDTIRETL</sequence>
<dbReference type="AlphaFoldDB" id="A0AAJ7SEJ1"/>
<keyword evidence="1" id="KW-0479">Metal-binding</keyword>
<evidence type="ECO:0000256" key="1">
    <source>
        <dbReference type="ARBA" id="ARBA00022723"/>
    </source>
</evidence>
<dbReference type="CDD" id="cd00371">
    <property type="entry name" value="HMA"/>
    <property type="match status" value="2"/>
</dbReference>
<accession>A0AAJ7SEJ1</accession>
<dbReference type="PANTHER" id="PTHR46594:SF4">
    <property type="entry name" value="P-TYPE CATION-TRANSPORTING ATPASE"/>
    <property type="match status" value="1"/>
</dbReference>
<dbReference type="PANTHER" id="PTHR46594">
    <property type="entry name" value="P-TYPE CATION-TRANSPORTING ATPASE"/>
    <property type="match status" value="1"/>
</dbReference>
<keyword evidence="2" id="KW-0406">Ion transport</keyword>
<gene>
    <name evidence="6" type="primary">LOC114827997</name>
</gene>
<evidence type="ECO:0000313" key="5">
    <source>
        <dbReference type="Proteomes" id="UP000694867"/>
    </source>
</evidence>
<dbReference type="InterPro" id="IPR036163">
    <property type="entry name" value="HMA_dom_sf"/>
</dbReference>
<dbReference type="GO" id="GO:0005507">
    <property type="term" value="F:copper ion binding"/>
    <property type="evidence" value="ECO:0007669"/>
    <property type="project" value="InterPro"/>
</dbReference>
<keyword evidence="5" id="KW-1185">Reference proteome</keyword>
<keyword evidence="2" id="KW-0813">Transport</keyword>
<evidence type="ECO:0000256" key="3">
    <source>
        <dbReference type="ARBA" id="ARBA00023008"/>
    </source>
</evidence>
<dbReference type="GeneID" id="114827997"/>